<evidence type="ECO:0000256" key="1">
    <source>
        <dbReference type="SAM" id="MobiDB-lite"/>
    </source>
</evidence>
<accession>A0A0L6CXR6</accession>
<dbReference type="RefSeq" id="WP_200901843.1">
    <property type="nucleotide sequence ID" value="NZ_CP118494.1"/>
</dbReference>
<sequence length="94" mass="10541">MDARLLVVALLLPFVAVFVYATWSEYSRFKREGRAEYGLTYDPETNTTHVGAIAEDEESYDPDDYTPGEGDEDGEDTADTQPDTADPNEQDNRT</sequence>
<feature type="compositionally biased region" description="Acidic residues" evidence="1">
    <location>
        <begin position="54"/>
        <end position="78"/>
    </location>
</feature>
<proteinExistence type="predicted"/>
<dbReference type="STRING" id="74031.SAMN04488077_101182"/>
<evidence type="ECO:0000313" key="2">
    <source>
        <dbReference type="EMBL" id="KNX42577.1"/>
    </source>
</evidence>
<organism evidence="2 3">
    <name type="scientific">Roseovarius tolerans</name>
    <dbReference type="NCBI Taxonomy" id="74031"/>
    <lineage>
        <taxon>Bacteria</taxon>
        <taxon>Pseudomonadati</taxon>
        <taxon>Pseudomonadota</taxon>
        <taxon>Alphaproteobacteria</taxon>
        <taxon>Rhodobacterales</taxon>
        <taxon>Roseobacteraceae</taxon>
        <taxon>Roseovarius</taxon>
    </lineage>
</organism>
<reference evidence="3" key="1">
    <citation type="submission" date="2015-07" db="EMBL/GenBank/DDBJ databases">
        <title>Draft Genome Sequence of Roseovarius tolerans EL-164, a producer of N-Acylated Alanine Methyl Esters (NAMEs).</title>
        <authorList>
            <person name="Voget S."/>
            <person name="Bruns H."/>
            <person name="Wagner-Doebler I."/>
            <person name="Schulz S."/>
            <person name="Daniel R."/>
        </authorList>
    </citation>
    <scope>NUCLEOTIDE SEQUENCE [LARGE SCALE GENOMIC DNA]</scope>
    <source>
        <strain evidence="3">EL-164</strain>
    </source>
</reference>
<protein>
    <submittedName>
        <fullName evidence="2">Uncharacterized protein</fullName>
    </submittedName>
</protein>
<evidence type="ECO:0000313" key="3">
    <source>
        <dbReference type="Proteomes" id="UP000037046"/>
    </source>
</evidence>
<dbReference type="EMBL" id="LGVV01000007">
    <property type="protein sequence ID" value="KNX42577.1"/>
    <property type="molecule type" value="Genomic_DNA"/>
</dbReference>
<dbReference type="PATRIC" id="fig|74031.6.peg.902"/>
<dbReference type="Proteomes" id="UP000037046">
    <property type="component" value="Unassembled WGS sequence"/>
</dbReference>
<gene>
    <name evidence="2" type="ORF">ROTO_08790</name>
</gene>
<keyword evidence="3" id="KW-1185">Reference proteome</keyword>
<name>A0A0L6CXR6_9RHOB</name>
<feature type="region of interest" description="Disordered" evidence="1">
    <location>
        <begin position="41"/>
        <end position="94"/>
    </location>
</feature>
<dbReference type="AlphaFoldDB" id="A0A0L6CXR6"/>
<comment type="caution">
    <text evidence="2">The sequence shown here is derived from an EMBL/GenBank/DDBJ whole genome shotgun (WGS) entry which is preliminary data.</text>
</comment>